<proteinExistence type="predicted"/>
<organism evidence="2 3">
    <name type="scientific">Candidozyma auris</name>
    <name type="common">Yeast</name>
    <name type="synonym">Candida auris</name>
    <dbReference type="NCBI Taxonomy" id="498019"/>
    <lineage>
        <taxon>Eukaryota</taxon>
        <taxon>Fungi</taxon>
        <taxon>Dikarya</taxon>
        <taxon>Ascomycota</taxon>
        <taxon>Saccharomycotina</taxon>
        <taxon>Pichiomycetes</taxon>
        <taxon>Metschnikowiaceae</taxon>
        <taxon>Candidozyma</taxon>
    </lineage>
</organism>
<sequence length="194" mass="21297">MATGQDHSVKKKPAEAPPNGPRRTSHKRDGDPASPRAKTSSSAACRAKPEEECEQWARTGNSDKGKRGNTLNCLDWCDFEEKVRIRENMSEHRGGSSGWASYSHCLWSTSQAETGLAGHCEHALATRRRLKQPSDAGSPRKHKRPLLHPAPQQLPLIAQMAGEEQQPETNVLQVSVEGVWVGAPSREPLVIVLL</sequence>
<feature type="region of interest" description="Disordered" evidence="1">
    <location>
        <begin position="1"/>
        <end position="67"/>
    </location>
</feature>
<evidence type="ECO:0000256" key="1">
    <source>
        <dbReference type="SAM" id="MobiDB-lite"/>
    </source>
</evidence>
<evidence type="ECO:0000313" key="3">
    <source>
        <dbReference type="Proteomes" id="UP000037122"/>
    </source>
</evidence>
<reference evidence="3" key="1">
    <citation type="journal article" date="2015" name="BMC Genomics">
        <title>Draft genome of a commonly misdiagnosed multidrug resistant pathogen Candida auris.</title>
        <authorList>
            <person name="Chatterjee S."/>
            <person name="Alampalli S.V."/>
            <person name="Nageshan R.K."/>
            <person name="Chettiar S.T."/>
            <person name="Joshi S."/>
            <person name="Tatu U.S."/>
        </authorList>
    </citation>
    <scope>NUCLEOTIDE SEQUENCE [LARGE SCALE GENOMIC DNA]</scope>
    <source>
        <strain evidence="3">6684</strain>
    </source>
</reference>
<accession>A0A0L0P2C0</accession>
<protein>
    <submittedName>
        <fullName evidence="2">Uncharacterized protein</fullName>
    </submittedName>
</protein>
<dbReference type="VEuPathDB" id="FungiDB:QG37_02695"/>
<gene>
    <name evidence="2" type="ORF">QG37_02695</name>
</gene>
<comment type="caution">
    <text evidence="2">The sequence shown here is derived from an EMBL/GenBank/DDBJ whole genome shotgun (WGS) entry which is preliminary data.</text>
</comment>
<evidence type="ECO:0000313" key="2">
    <source>
        <dbReference type="EMBL" id="KNE00161.1"/>
    </source>
</evidence>
<dbReference type="EMBL" id="LGST01000019">
    <property type="protein sequence ID" value="KNE00161.1"/>
    <property type="molecule type" value="Genomic_DNA"/>
</dbReference>
<feature type="region of interest" description="Disordered" evidence="1">
    <location>
        <begin position="128"/>
        <end position="148"/>
    </location>
</feature>
<dbReference type="Proteomes" id="UP000037122">
    <property type="component" value="Unassembled WGS sequence"/>
</dbReference>
<name>A0A0L0P2C0_CANAR</name>
<dbReference type="AlphaFoldDB" id="A0A0L0P2C0"/>